<evidence type="ECO:0000256" key="2">
    <source>
        <dbReference type="ARBA" id="ARBA00023125"/>
    </source>
</evidence>
<dbReference type="OMA" id="TIQVVAC"/>
<evidence type="ECO:0000313" key="7">
    <source>
        <dbReference type="Proteomes" id="UP000077755"/>
    </source>
</evidence>
<reference evidence="6" key="2">
    <citation type="submission" date="2022-03" db="EMBL/GenBank/DDBJ databases">
        <title>Draft title - Genomic analysis of global carrot germplasm unveils the trajectory of domestication and the origin of high carotenoid orange carrot.</title>
        <authorList>
            <person name="Iorizzo M."/>
            <person name="Ellison S."/>
            <person name="Senalik D."/>
            <person name="Macko-Podgorni A."/>
            <person name="Grzebelus D."/>
            <person name="Bostan H."/>
            <person name="Rolling W."/>
            <person name="Curaba J."/>
            <person name="Simon P."/>
        </authorList>
    </citation>
    <scope>NUCLEOTIDE SEQUENCE</scope>
    <source>
        <tissue evidence="6">Leaf</tissue>
    </source>
</reference>
<feature type="compositionally biased region" description="Polar residues" evidence="5">
    <location>
        <begin position="266"/>
        <end position="276"/>
    </location>
</feature>
<protein>
    <recommendedName>
        <fullName evidence="4">AT-hook motif nuclear-localized protein</fullName>
    </recommendedName>
</protein>
<dbReference type="SUPFAM" id="SSF117856">
    <property type="entry name" value="AF0104/ALDC/Ptd012-like"/>
    <property type="match status" value="1"/>
</dbReference>
<dbReference type="Proteomes" id="UP000077755">
    <property type="component" value="Chromosome 1"/>
</dbReference>
<feature type="region of interest" description="Disordered" evidence="5">
    <location>
        <begin position="87"/>
        <end position="111"/>
    </location>
</feature>
<gene>
    <name evidence="6" type="ORF">DCAR_0105036</name>
</gene>
<keyword evidence="7" id="KW-1185">Reference proteome</keyword>
<dbReference type="KEGG" id="dcr:108197834"/>
<feature type="region of interest" description="Disordered" evidence="5">
    <location>
        <begin position="1"/>
        <end position="65"/>
    </location>
</feature>
<proteinExistence type="predicted"/>
<evidence type="ECO:0000256" key="4">
    <source>
        <dbReference type="RuleBase" id="RU367031"/>
    </source>
</evidence>
<dbReference type="GO" id="GO:0003680">
    <property type="term" value="F:minor groove of adenine-thymine-rich DNA binding"/>
    <property type="evidence" value="ECO:0007669"/>
    <property type="project" value="UniProtKB-UniRule"/>
</dbReference>
<keyword evidence="2 4" id="KW-0238">DNA-binding</keyword>
<dbReference type="Pfam" id="PF03479">
    <property type="entry name" value="PCC"/>
    <property type="match status" value="1"/>
</dbReference>
<name>A0A166JB84_DAUCS</name>
<evidence type="ECO:0000256" key="1">
    <source>
        <dbReference type="ARBA" id="ARBA00023015"/>
    </source>
</evidence>
<dbReference type="InterPro" id="IPR039605">
    <property type="entry name" value="AHL"/>
</dbReference>
<dbReference type="Gene3D" id="3.30.1330.80">
    <property type="entry name" value="Hypothetical protein, similar to alpha- acetolactate decarboxylase, domain 2"/>
    <property type="match status" value="1"/>
</dbReference>
<evidence type="ECO:0000313" key="6">
    <source>
        <dbReference type="EMBL" id="WOG85843.1"/>
    </source>
</evidence>
<comment type="subcellular location">
    <subcellularLocation>
        <location evidence="4">Nucleus</location>
    </subcellularLocation>
</comment>
<dbReference type="AlphaFoldDB" id="A0A166JB84"/>
<evidence type="ECO:0000256" key="5">
    <source>
        <dbReference type="SAM" id="MobiDB-lite"/>
    </source>
</evidence>
<evidence type="ECO:0000256" key="3">
    <source>
        <dbReference type="ARBA" id="ARBA00023163"/>
    </source>
</evidence>
<dbReference type="PANTHER" id="PTHR31500:SF64">
    <property type="entry name" value="AT-HOOK MOTIF NUCLEAR-LOCALIZED PROTEIN 12-RELATED"/>
    <property type="match status" value="1"/>
</dbReference>
<comment type="domain">
    <text evidence="4">The PPC domain mediates interactions between AHL proteins.</text>
</comment>
<dbReference type="GO" id="GO:0005634">
    <property type="term" value="C:nucleus"/>
    <property type="evidence" value="ECO:0007669"/>
    <property type="project" value="UniProtKB-SubCell"/>
</dbReference>
<dbReference type="PANTHER" id="PTHR31500">
    <property type="entry name" value="AT-HOOK MOTIF NUCLEAR-LOCALIZED PROTEIN 9"/>
    <property type="match status" value="1"/>
</dbReference>
<reference evidence="6" key="1">
    <citation type="journal article" date="2016" name="Nat. Genet.">
        <title>A high-quality carrot genome assembly provides new insights into carotenoid accumulation and asterid genome evolution.</title>
        <authorList>
            <person name="Iorizzo M."/>
            <person name="Ellison S."/>
            <person name="Senalik D."/>
            <person name="Zeng P."/>
            <person name="Satapoomin P."/>
            <person name="Huang J."/>
            <person name="Bowman M."/>
            <person name="Iovene M."/>
            <person name="Sanseverino W."/>
            <person name="Cavagnaro P."/>
            <person name="Yildiz M."/>
            <person name="Macko-Podgorni A."/>
            <person name="Moranska E."/>
            <person name="Grzebelus E."/>
            <person name="Grzebelus D."/>
            <person name="Ashrafi H."/>
            <person name="Zheng Z."/>
            <person name="Cheng S."/>
            <person name="Spooner D."/>
            <person name="Van Deynze A."/>
            <person name="Simon P."/>
        </authorList>
    </citation>
    <scope>NUCLEOTIDE SEQUENCE</scope>
    <source>
        <tissue evidence="6">Leaf</tissue>
    </source>
</reference>
<feature type="region of interest" description="Disordered" evidence="5">
    <location>
        <begin position="258"/>
        <end position="316"/>
    </location>
</feature>
<keyword evidence="4" id="KW-0539">Nucleus</keyword>
<accession>A0A166JB84</accession>
<dbReference type="InterPro" id="IPR005175">
    <property type="entry name" value="PPC_dom"/>
</dbReference>
<sequence>MEGKEGMALSGSSPYNLSRGVGGSVPNSGPLFGSSMQPGLASAPVFKSFTSPNEKDVENSAPISGHDSNMVVASDGANISLALSPMSSDPSLGSIVPGEKKGRGRPKGTGRKQRLASLGEWMTTSAGSAFTPHIIHIGAGEDIASKLLCFAQQRPRALCILSANGTVSSVTLRHPGSSLDSVTLEGRFPILRLSGSYLLSQGGPHNRTGGLSISIYSPEGHVLGGAVGGSLIAASTIQVVACTFVYDDWKTKNIPDAEAKADNDSDVQPTEKSSIPGSAGLKDPSEDIAPNSETSVLTLRCPGMTDPNTEIGLAHG</sequence>
<dbReference type="OrthoDB" id="1101183at2759"/>
<dbReference type="CDD" id="cd11378">
    <property type="entry name" value="DUF296"/>
    <property type="match status" value="1"/>
</dbReference>
<dbReference type="EMBL" id="CP093343">
    <property type="protein sequence ID" value="WOG85843.1"/>
    <property type="molecule type" value="Genomic_DNA"/>
</dbReference>
<dbReference type="PROSITE" id="PS51742">
    <property type="entry name" value="PPC"/>
    <property type="match status" value="1"/>
</dbReference>
<comment type="function">
    <text evidence="4">Transcription factor that specifically binds AT-rich DNA sequences related to the nuclear matrix attachment regions (MARs).</text>
</comment>
<keyword evidence="3 4" id="KW-0804">Transcription</keyword>
<organism evidence="6 7">
    <name type="scientific">Daucus carota subsp. sativus</name>
    <name type="common">Carrot</name>
    <dbReference type="NCBI Taxonomy" id="79200"/>
    <lineage>
        <taxon>Eukaryota</taxon>
        <taxon>Viridiplantae</taxon>
        <taxon>Streptophyta</taxon>
        <taxon>Embryophyta</taxon>
        <taxon>Tracheophyta</taxon>
        <taxon>Spermatophyta</taxon>
        <taxon>Magnoliopsida</taxon>
        <taxon>eudicotyledons</taxon>
        <taxon>Gunneridae</taxon>
        <taxon>Pentapetalae</taxon>
        <taxon>asterids</taxon>
        <taxon>campanulids</taxon>
        <taxon>Apiales</taxon>
        <taxon>Apiaceae</taxon>
        <taxon>Apioideae</taxon>
        <taxon>Scandiceae</taxon>
        <taxon>Daucinae</taxon>
        <taxon>Daucus</taxon>
        <taxon>Daucus sect. Daucus</taxon>
    </lineage>
</organism>
<keyword evidence="1 4" id="KW-0805">Transcription regulation</keyword>
<dbReference type="Gramene" id="KZN11982">
    <property type="protein sequence ID" value="KZN11982"/>
    <property type="gene ID" value="DCAR_004638"/>
</dbReference>
<feature type="compositionally biased region" description="Basic residues" evidence="5">
    <location>
        <begin position="102"/>
        <end position="111"/>
    </location>
</feature>